<sequence length="402" mass="43765">MTNHGRLIFRPVMIIILLIMTLVAPPQEAAAQSFGSPPPELGPGPPRVDLKMAIVMVLLVTVFFILGFLSVYTRQCAHDRLRGRADLGFGPSPAGWATSRGLDPDFIDTFPTFVYSTVKGHKLGKGALECAVCLNEFEDNETLRLIPKCDHVFHPDCIDSWLVSHSTCPVCRANLTPKPGEAHKTLGDILNPVHDPVRPDFTSVNVEEPRTAVAMRDEESPEVHLIGGGSQSRPPRSRSTGFGPAARRLSGIFQRSHSTGHSLVRPGESHERFTLRLPVEVRSQLVKSTLERAKSAGAGLPRVGSARRGYRSGSRREGLSYNERFDPETRAADRWVFSVVPPFVSRTGSFRSGSKGMGGDDVASRPKAGSSETEKPPPVRSLIGQDDVGERSSDPLRPGNVV</sequence>
<dbReference type="PANTHER" id="PTHR14155:SF583">
    <property type="entry name" value="RING-TYPE DOMAIN-CONTAINING PROTEIN"/>
    <property type="match status" value="1"/>
</dbReference>
<feature type="region of interest" description="Disordered" evidence="15">
    <location>
        <begin position="214"/>
        <end position="244"/>
    </location>
</feature>
<accession>A0AA88D3H2</accession>
<feature type="domain" description="RING-type" evidence="18">
    <location>
        <begin position="130"/>
        <end position="172"/>
    </location>
</feature>
<evidence type="ECO:0000256" key="3">
    <source>
        <dbReference type="ARBA" id="ARBA00004906"/>
    </source>
</evidence>
<dbReference type="Pfam" id="PF13639">
    <property type="entry name" value="zf-RING_2"/>
    <property type="match status" value="1"/>
</dbReference>
<evidence type="ECO:0000256" key="6">
    <source>
        <dbReference type="ARBA" id="ARBA00022692"/>
    </source>
</evidence>
<dbReference type="PANTHER" id="PTHR14155">
    <property type="entry name" value="RING FINGER DOMAIN-CONTAINING"/>
    <property type="match status" value="1"/>
</dbReference>
<dbReference type="SMART" id="SM00184">
    <property type="entry name" value="RING"/>
    <property type="match status" value="1"/>
</dbReference>
<dbReference type="PROSITE" id="PS50089">
    <property type="entry name" value="ZF_RING_2"/>
    <property type="match status" value="1"/>
</dbReference>
<dbReference type="GO" id="GO:0008270">
    <property type="term" value="F:zinc ion binding"/>
    <property type="evidence" value="ECO:0007669"/>
    <property type="project" value="UniProtKB-KW"/>
</dbReference>
<evidence type="ECO:0000313" key="20">
    <source>
        <dbReference type="Proteomes" id="UP001187192"/>
    </source>
</evidence>
<feature type="signal peptide" evidence="17">
    <location>
        <begin position="1"/>
        <end position="31"/>
    </location>
</feature>
<keyword evidence="5" id="KW-0808">Transferase</keyword>
<dbReference type="EC" id="2.3.2.27" evidence="4"/>
<dbReference type="AlphaFoldDB" id="A0AA88D3H2"/>
<dbReference type="GO" id="GO:0061630">
    <property type="term" value="F:ubiquitin protein ligase activity"/>
    <property type="evidence" value="ECO:0007669"/>
    <property type="project" value="UniProtKB-EC"/>
</dbReference>
<name>A0AA88D3H2_FICCA</name>
<keyword evidence="7" id="KW-0479">Metal-binding</keyword>
<evidence type="ECO:0000256" key="12">
    <source>
        <dbReference type="ARBA" id="ARBA00023136"/>
    </source>
</evidence>
<keyword evidence="17" id="KW-0732">Signal</keyword>
<dbReference type="CDD" id="cd16461">
    <property type="entry name" value="RING-H2_EL5-like"/>
    <property type="match status" value="1"/>
</dbReference>
<feature type="chain" id="PRO_5041644522" description="RING-type E3 ubiquitin transferase" evidence="17">
    <location>
        <begin position="32"/>
        <end position="402"/>
    </location>
</feature>
<dbReference type="InterPro" id="IPR001841">
    <property type="entry name" value="Znf_RING"/>
</dbReference>
<evidence type="ECO:0000256" key="14">
    <source>
        <dbReference type="PROSITE-ProRule" id="PRU00175"/>
    </source>
</evidence>
<keyword evidence="11 16" id="KW-1133">Transmembrane helix</keyword>
<evidence type="ECO:0000256" key="11">
    <source>
        <dbReference type="ARBA" id="ARBA00022989"/>
    </source>
</evidence>
<keyword evidence="9" id="KW-0833">Ubl conjugation pathway</keyword>
<dbReference type="SUPFAM" id="SSF57850">
    <property type="entry name" value="RING/U-box"/>
    <property type="match status" value="1"/>
</dbReference>
<evidence type="ECO:0000256" key="5">
    <source>
        <dbReference type="ARBA" id="ARBA00022679"/>
    </source>
</evidence>
<feature type="region of interest" description="Disordered" evidence="15">
    <location>
        <begin position="347"/>
        <end position="402"/>
    </location>
</feature>
<comment type="caution">
    <text evidence="19">The sequence shown here is derived from an EMBL/GenBank/DDBJ whole genome shotgun (WGS) entry which is preliminary data.</text>
</comment>
<comment type="subcellular location">
    <subcellularLocation>
        <location evidence="2">Membrane</location>
        <topology evidence="2">Single-pass membrane protein</topology>
    </subcellularLocation>
</comment>
<feature type="transmembrane region" description="Helical" evidence="16">
    <location>
        <begin position="53"/>
        <end position="72"/>
    </location>
</feature>
<evidence type="ECO:0000256" key="8">
    <source>
        <dbReference type="ARBA" id="ARBA00022771"/>
    </source>
</evidence>
<evidence type="ECO:0000256" key="10">
    <source>
        <dbReference type="ARBA" id="ARBA00022833"/>
    </source>
</evidence>
<dbReference type="GO" id="GO:0016020">
    <property type="term" value="C:membrane"/>
    <property type="evidence" value="ECO:0007669"/>
    <property type="project" value="UniProtKB-SubCell"/>
</dbReference>
<protein>
    <recommendedName>
        <fullName evidence="4">RING-type E3 ubiquitin transferase</fullName>
        <ecNumber evidence="4">2.3.2.27</ecNumber>
    </recommendedName>
</protein>
<dbReference type="EMBL" id="BTGU01000010">
    <property type="protein sequence ID" value="GMN40062.1"/>
    <property type="molecule type" value="Genomic_DNA"/>
</dbReference>
<dbReference type="InterPro" id="IPR013083">
    <property type="entry name" value="Znf_RING/FYVE/PHD"/>
</dbReference>
<keyword evidence="6 16" id="KW-0812">Transmembrane</keyword>
<organism evidence="19 20">
    <name type="scientific">Ficus carica</name>
    <name type="common">Common fig</name>
    <dbReference type="NCBI Taxonomy" id="3494"/>
    <lineage>
        <taxon>Eukaryota</taxon>
        <taxon>Viridiplantae</taxon>
        <taxon>Streptophyta</taxon>
        <taxon>Embryophyta</taxon>
        <taxon>Tracheophyta</taxon>
        <taxon>Spermatophyta</taxon>
        <taxon>Magnoliopsida</taxon>
        <taxon>eudicotyledons</taxon>
        <taxon>Gunneridae</taxon>
        <taxon>Pentapetalae</taxon>
        <taxon>rosids</taxon>
        <taxon>fabids</taxon>
        <taxon>Rosales</taxon>
        <taxon>Moraceae</taxon>
        <taxon>Ficeae</taxon>
        <taxon>Ficus</taxon>
    </lineage>
</organism>
<evidence type="ECO:0000259" key="18">
    <source>
        <dbReference type="PROSITE" id="PS50089"/>
    </source>
</evidence>
<evidence type="ECO:0000256" key="9">
    <source>
        <dbReference type="ARBA" id="ARBA00022786"/>
    </source>
</evidence>
<dbReference type="Proteomes" id="UP001187192">
    <property type="component" value="Unassembled WGS sequence"/>
</dbReference>
<comment type="similarity">
    <text evidence="13">Belongs to the RING-type zinc finger family. ATL subfamily.</text>
</comment>
<keyword evidence="10" id="KW-0862">Zinc</keyword>
<evidence type="ECO:0000313" key="19">
    <source>
        <dbReference type="EMBL" id="GMN40062.1"/>
    </source>
</evidence>
<feature type="compositionally biased region" description="Low complexity" evidence="15">
    <location>
        <begin position="231"/>
        <end position="241"/>
    </location>
</feature>
<keyword evidence="8 14" id="KW-0863">Zinc-finger</keyword>
<evidence type="ECO:0000256" key="17">
    <source>
        <dbReference type="SAM" id="SignalP"/>
    </source>
</evidence>
<comment type="catalytic activity">
    <reaction evidence="1">
        <text>S-ubiquitinyl-[E2 ubiquitin-conjugating enzyme]-L-cysteine + [acceptor protein]-L-lysine = [E2 ubiquitin-conjugating enzyme]-L-cysteine + N(6)-ubiquitinyl-[acceptor protein]-L-lysine.</text>
        <dbReference type="EC" id="2.3.2.27"/>
    </reaction>
</comment>
<evidence type="ECO:0000256" key="13">
    <source>
        <dbReference type="ARBA" id="ARBA00024209"/>
    </source>
</evidence>
<feature type="region of interest" description="Disordered" evidence="15">
    <location>
        <begin position="293"/>
        <end position="317"/>
    </location>
</feature>
<evidence type="ECO:0000256" key="1">
    <source>
        <dbReference type="ARBA" id="ARBA00000900"/>
    </source>
</evidence>
<dbReference type="Gene3D" id="3.30.40.10">
    <property type="entry name" value="Zinc/RING finger domain, C3HC4 (zinc finger)"/>
    <property type="match status" value="1"/>
</dbReference>
<evidence type="ECO:0000256" key="4">
    <source>
        <dbReference type="ARBA" id="ARBA00012483"/>
    </source>
</evidence>
<proteinExistence type="inferred from homology"/>
<evidence type="ECO:0000256" key="7">
    <source>
        <dbReference type="ARBA" id="ARBA00022723"/>
    </source>
</evidence>
<evidence type="ECO:0000256" key="2">
    <source>
        <dbReference type="ARBA" id="ARBA00004167"/>
    </source>
</evidence>
<reference evidence="19" key="1">
    <citation type="submission" date="2023-07" db="EMBL/GenBank/DDBJ databases">
        <title>draft genome sequence of fig (Ficus carica).</title>
        <authorList>
            <person name="Takahashi T."/>
            <person name="Nishimura K."/>
        </authorList>
    </citation>
    <scope>NUCLEOTIDE SEQUENCE</scope>
</reference>
<evidence type="ECO:0000256" key="16">
    <source>
        <dbReference type="SAM" id="Phobius"/>
    </source>
</evidence>
<dbReference type="FunFam" id="3.30.40.10:FF:000187">
    <property type="entry name" value="E3 ubiquitin-protein ligase ATL6"/>
    <property type="match status" value="1"/>
</dbReference>
<dbReference type="InterPro" id="IPR053238">
    <property type="entry name" value="RING-H2_zinc_finger"/>
</dbReference>
<evidence type="ECO:0000256" key="15">
    <source>
        <dbReference type="SAM" id="MobiDB-lite"/>
    </source>
</evidence>
<keyword evidence="20" id="KW-1185">Reference proteome</keyword>
<gene>
    <name evidence="19" type="ORF">TIFTF001_009290</name>
</gene>
<comment type="pathway">
    <text evidence="3">Protein modification; protein ubiquitination.</text>
</comment>
<keyword evidence="12 16" id="KW-0472">Membrane</keyword>